<dbReference type="GO" id="GO:0003723">
    <property type="term" value="F:RNA binding"/>
    <property type="evidence" value="ECO:0007669"/>
    <property type="project" value="UniProtKB-UniRule"/>
</dbReference>
<keyword evidence="4 6" id="KW-0694">RNA-binding</keyword>
<comment type="caution">
    <text evidence="9">The sequence shown here is derived from an EMBL/GenBank/DDBJ whole genome shotgun (WGS) entry which is preliminary data.</text>
</comment>
<dbReference type="SUPFAM" id="SSF54928">
    <property type="entry name" value="RNA-binding domain, RBD"/>
    <property type="match status" value="1"/>
</dbReference>
<protein>
    <recommendedName>
        <fullName evidence="8">RRM domain-containing protein</fullName>
    </recommendedName>
</protein>
<feature type="region of interest" description="Disordered" evidence="7">
    <location>
        <begin position="314"/>
        <end position="339"/>
    </location>
</feature>
<gene>
    <name evidence="9" type="ORF">NQ318_009742</name>
</gene>
<evidence type="ECO:0000313" key="9">
    <source>
        <dbReference type="EMBL" id="KAJ8945347.1"/>
    </source>
</evidence>
<organism evidence="9 10">
    <name type="scientific">Aromia moschata</name>
    <dbReference type="NCBI Taxonomy" id="1265417"/>
    <lineage>
        <taxon>Eukaryota</taxon>
        <taxon>Metazoa</taxon>
        <taxon>Ecdysozoa</taxon>
        <taxon>Arthropoda</taxon>
        <taxon>Hexapoda</taxon>
        <taxon>Insecta</taxon>
        <taxon>Pterygota</taxon>
        <taxon>Neoptera</taxon>
        <taxon>Endopterygota</taxon>
        <taxon>Coleoptera</taxon>
        <taxon>Polyphaga</taxon>
        <taxon>Cucujiformia</taxon>
        <taxon>Chrysomeloidea</taxon>
        <taxon>Cerambycidae</taxon>
        <taxon>Cerambycinae</taxon>
        <taxon>Callichromatini</taxon>
        <taxon>Aromia</taxon>
    </lineage>
</organism>
<dbReference type="GO" id="GO:0000398">
    <property type="term" value="P:mRNA splicing, via spliceosome"/>
    <property type="evidence" value="ECO:0007669"/>
    <property type="project" value="InterPro"/>
</dbReference>
<proteinExistence type="inferred from homology"/>
<keyword evidence="10" id="KW-1185">Reference proteome</keyword>
<reference evidence="9" key="1">
    <citation type="journal article" date="2023" name="Insect Mol. Biol.">
        <title>Genome sequencing provides insights into the evolution of gene families encoding plant cell wall-degrading enzymes in longhorned beetles.</title>
        <authorList>
            <person name="Shin N.R."/>
            <person name="Okamura Y."/>
            <person name="Kirsch R."/>
            <person name="Pauchet Y."/>
        </authorList>
    </citation>
    <scope>NUCLEOTIDE SEQUENCE</scope>
    <source>
        <strain evidence="9">AMC_N1</strain>
    </source>
</reference>
<dbReference type="InterPro" id="IPR012677">
    <property type="entry name" value="Nucleotide-bd_a/b_plait_sf"/>
</dbReference>
<dbReference type="CDD" id="cd12281">
    <property type="entry name" value="RRM1_TatSF1_like"/>
    <property type="match status" value="1"/>
</dbReference>
<evidence type="ECO:0000256" key="1">
    <source>
        <dbReference type="ARBA" id="ARBA00007747"/>
    </source>
</evidence>
<comment type="similarity">
    <text evidence="1">Belongs to the HTATSF1 family.</text>
</comment>
<dbReference type="GO" id="GO:0005684">
    <property type="term" value="C:U2-type spliceosomal complex"/>
    <property type="evidence" value="ECO:0007669"/>
    <property type="project" value="TreeGrafter"/>
</dbReference>
<keyword evidence="3" id="KW-0677">Repeat</keyword>
<feature type="compositionally biased region" description="Basic residues" evidence="7">
    <location>
        <begin position="319"/>
        <end position="332"/>
    </location>
</feature>
<name>A0AAV8Y405_9CUCU</name>
<accession>A0AAV8Y405</accession>
<dbReference type="Gene3D" id="3.30.70.330">
    <property type="match status" value="1"/>
</dbReference>
<feature type="domain" description="RRM" evidence="8">
    <location>
        <begin position="222"/>
        <end position="308"/>
    </location>
</feature>
<sequence>MKGVTLSYTVKKATKLLTKPKSNATKIYRTIITKETLKRCAGTIHNLEIDGKQENDTDNSKAIQICDYKTEENNCRVSSPDDIAAKSTSAYDSQNLRYEGEVAIYTDINDGREYQWDKEKKEWCLRNNIVYGFEDDTHVYTDGDGTKYFWDKEKNAWFPKVDEDFMARYQLNYGFIDSTKVEVTQSQKFDKSLVDEKTKKVKGEKRKASEPTWFEVDETQNTNVYVSHLPLDIEEEEFVDLMQKCGLVMRDPQFGKFKVKLYKEPGTHILKGDGLCSYIRIESVDLALKLLDGYDFKGHKIKVERAKFRMKGEYDPKLKPKMKKKKDKLKLKKQQEKIV</sequence>
<evidence type="ECO:0000256" key="2">
    <source>
        <dbReference type="ARBA" id="ARBA00022664"/>
    </source>
</evidence>
<keyword evidence="2" id="KW-0507">mRNA processing</keyword>
<evidence type="ECO:0000256" key="6">
    <source>
        <dbReference type="PROSITE-ProRule" id="PRU00176"/>
    </source>
</evidence>
<dbReference type="PANTHER" id="PTHR15608:SF0">
    <property type="entry name" value="HIV TAT-SPECIFIC FACTOR 1"/>
    <property type="match status" value="1"/>
</dbReference>
<dbReference type="InterPro" id="IPR035979">
    <property type="entry name" value="RBD_domain_sf"/>
</dbReference>
<dbReference type="FunFam" id="3.30.70.330:FF:000202">
    <property type="entry name" value="HIV Tat-specific factor 1"/>
    <property type="match status" value="1"/>
</dbReference>
<dbReference type="InterPro" id="IPR034392">
    <property type="entry name" value="TatSF1-like_RRM1"/>
</dbReference>
<dbReference type="InterPro" id="IPR000504">
    <property type="entry name" value="RRM_dom"/>
</dbReference>
<evidence type="ECO:0000256" key="5">
    <source>
        <dbReference type="ARBA" id="ARBA00023187"/>
    </source>
</evidence>
<evidence type="ECO:0000256" key="3">
    <source>
        <dbReference type="ARBA" id="ARBA00022737"/>
    </source>
</evidence>
<evidence type="ECO:0000313" key="10">
    <source>
        <dbReference type="Proteomes" id="UP001162162"/>
    </source>
</evidence>
<dbReference type="InterPro" id="IPR034393">
    <property type="entry name" value="TatSF1-like"/>
</dbReference>
<keyword evidence="5" id="KW-0508">mRNA splicing</keyword>
<dbReference type="Proteomes" id="UP001162162">
    <property type="component" value="Unassembled WGS sequence"/>
</dbReference>
<dbReference type="PANTHER" id="PTHR15608">
    <property type="entry name" value="SPLICING FACTOR U2AF-ASSOCIATED PROTEIN 2"/>
    <property type="match status" value="1"/>
</dbReference>
<dbReference type="GO" id="GO:0005686">
    <property type="term" value="C:U2 snRNP"/>
    <property type="evidence" value="ECO:0007669"/>
    <property type="project" value="TreeGrafter"/>
</dbReference>
<evidence type="ECO:0000256" key="7">
    <source>
        <dbReference type="SAM" id="MobiDB-lite"/>
    </source>
</evidence>
<evidence type="ECO:0000256" key="4">
    <source>
        <dbReference type="ARBA" id="ARBA00022884"/>
    </source>
</evidence>
<dbReference type="SMART" id="SM00360">
    <property type="entry name" value="RRM"/>
    <property type="match status" value="1"/>
</dbReference>
<dbReference type="PROSITE" id="PS50102">
    <property type="entry name" value="RRM"/>
    <property type="match status" value="1"/>
</dbReference>
<dbReference type="AlphaFoldDB" id="A0AAV8Y405"/>
<evidence type="ECO:0000259" key="8">
    <source>
        <dbReference type="PROSITE" id="PS50102"/>
    </source>
</evidence>
<dbReference type="EMBL" id="JAPWTK010000219">
    <property type="protein sequence ID" value="KAJ8945347.1"/>
    <property type="molecule type" value="Genomic_DNA"/>
</dbReference>